<dbReference type="Gene3D" id="2.60.120.10">
    <property type="entry name" value="Jelly Rolls"/>
    <property type="match status" value="1"/>
</dbReference>
<name>A0AAN5I1L1_9BILA</name>
<dbReference type="PANTHER" id="PTHR23011:SF28">
    <property type="entry name" value="CYCLIC NUCLEOTIDE-BINDING DOMAIN CONTAINING PROTEIN"/>
    <property type="match status" value="1"/>
</dbReference>
<dbReference type="InterPro" id="IPR000595">
    <property type="entry name" value="cNMP-bd_dom"/>
</dbReference>
<dbReference type="Pfam" id="PF00027">
    <property type="entry name" value="cNMP_binding"/>
    <property type="match status" value="1"/>
</dbReference>
<sequence>PISDRLVQIGPMDPINDARFYESLIKPPHLRSPQDVRNIYEQLRQLDMFNTLYNAPLKAICASARFERHPPQHVLFREGQVATCWFILLSGSVFIDNHIYLPYGCFGKRNGLNYRRTANCIVLQESEMIVIDYPDVQKICAGPTVTTTTKGVMSQDRPGGPHGALKRYTASSHPSLEGGVAPPVPPRPDRFMNASS</sequence>
<evidence type="ECO:0000256" key="1">
    <source>
        <dbReference type="SAM" id="MobiDB-lite"/>
    </source>
</evidence>
<organism evidence="3 4">
    <name type="scientific">Pristionchus mayeri</name>
    <dbReference type="NCBI Taxonomy" id="1317129"/>
    <lineage>
        <taxon>Eukaryota</taxon>
        <taxon>Metazoa</taxon>
        <taxon>Ecdysozoa</taxon>
        <taxon>Nematoda</taxon>
        <taxon>Chromadorea</taxon>
        <taxon>Rhabditida</taxon>
        <taxon>Rhabditina</taxon>
        <taxon>Diplogasteromorpha</taxon>
        <taxon>Diplogasteroidea</taxon>
        <taxon>Neodiplogasteridae</taxon>
        <taxon>Pristionchus</taxon>
    </lineage>
</organism>
<protein>
    <recommendedName>
        <fullName evidence="2">Cyclic nucleotide-binding domain-containing protein</fullName>
    </recommendedName>
</protein>
<gene>
    <name evidence="3" type="ORF">PMAYCL1PPCAC_18614</name>
</gene>
<comment type="caution">
    <text evidence="3">The sequence shown here is derived from an EMBL/GenBank/DDBJ whole genome shotgun (WGS) entry which is preliminary data.</text>
</comment>
<dbReference type="AlphaFoldDB" id="A0AAN5I1L1"/>
<dbReference type="CDD" id="cd00038">
    <property type="entry name" value="CAP_ED"/>
    <property type="match status" value="1"/>
</dbReference>
<feature type="non-terminal residue" evidence="3">
    <location>
        <position position="196"/>
    </location>
</feature>
<accession>A0AAN5I1L1</accession>
<reference evidence="4" key="1">
    <citation type="submission" date="2022-10" db="EMBL/GenBank/DDBJ databases">
        <title>Genome assembly of Pristionchus species.</title>
        <authorList>
            <person name="Yoshida K."/>
            <person name="Sommer R.J."/>
        </authorList>
    </citation>
    <scope>NUCLEOTIDE SEQUENCE [LARGE SCALE GENOMIC DNA]</scope>
    <source>
        <strain evidence="4">RS5460</strain>
    </source>
</reference>
<dbReference type="EMBL" id="BTRK01000004">
    <property type="protein sequence ID" value="GMR48419.1"/>
    <property type="molecule type" value="Genomic_DNA"/>
</dbReference>
<evidence type="ECO:0000313" key="4">
    <source>
        <dbReference type="Proteomes" id="UP001328107"/>
    </source>
</evidence>
<feature type="non-terminal residue" evidence="3">
    <location>
        <position position="1"/>
    </location>
</feature>
<dbReference type="Proteomes" id="UP001328107">
    <property type="component" value="Unassembled WGS sequence"/>
</dbReference>
<proteinExistence type="predicted"/>
<dbReference type="SUPFAM" id="SSF51206">
    <property type="entry name" value="cAMP-binding domain-like"/>
    <property type="match status" value="1"/>
</dbReference>
<feature type="region of interest" description="Disordered" evidence="1">
    <location>
        <begin position="148"/>
        <end position="196"/>
    </location>
</feature>
<feature type="domain" description="Cyclic nucleotide-binding" evidence="2">
    <location>
        <begin position="68"/>
        <end position="141"/>
    </location>
</feature>
<dbReference type="InterPro" id="IPR014710">
    <property type="entry name" value="RmlC-like_jellyroll"/>
</dbReference>
<evidence type="ECO:0000259" key="2">
    <source>
        <dbReference type="Pfam" id="PF00027"/>
    </source>
</evidence>
<evidence type="ECO:0000313" key="3">
    <source>
        <dbReference type="EMBL" id="GMR48419.1"/>
    </source>
</evidence>
<keyword evidence="4" id="KW-1185">Reference proteome</keyword>
<dbReference type="InterPro" id="IPR018490">
    <property type="entry name" value="cNMP-bd_dom_sf"/>
</dbReference>
<dbReference type="PANTHER" id="PTHR23011">
    <property type="entry name" value="CYCLIC NUCLEOTIDE-BINDING DOMAIN CONTAINING PROTEIN"/>
    <property type="match status" value="1"/>
</dbReference>